<reference evidence="2 3" key="1">
    <citation type="journal article" date="2023" name="Nucleic Acids Res.">
        <title>The hologenome of Daphnia magna reveals possible DNA methylation and microbiome-mediated evolution of the host genome.</title>
        <authorList>
            <person name="Chaturvedi A."/>
            <person name="Li X."/>
            <person name="Dhandapani V."/>
            <person name="Marshall H."/>
            <person name="Kissane S."/>
            <person name="Cuenca-Cambronero M."/>
            <person name="Asole G."/>
            <person name="Calvet F."/>
            <person name="Ruiz-Romero M."/>
            <person name="Marangio P."/>
            <person name="Guigo R."/>
            <person name="Rago D."/>
            <person name="Mirbahai L."/>
            <person name="Eastwood N."/>
            <person name="Colbourne J.K."/>
            <person name="Zhou J."/>
            <person name="Mallon E."/>
            <person name="Orsini L."/>
        </authorList>
    </citation>
    <scope>NUCLEOTIDE SEQUENCE [LARGE SCALE GENOMIC DNA]</scope>
    <source>
        <strain evidence="2">LRV0_1</strain>
    </source>
</reference>
<dbReference type="EMBL" id="JAOYFB010000036">
    <property type="protein sequence ID" value="KAK4018313.1"/>
    <property type="molecule type" value="Genomic_DNA"/>
</dbReference>
<feature type="region of interest" description="Disordered" evidence="1">
    <location>
        <begin position="54"/>
        <end position="108"/>
    </location>
</feature>
<accession>A0ABQ9ZZG9</accession>
<comment type="caution">
    <text evidence="2">The sequence shown here is derived from an EMBL/GenBank/DDBJ whole genome shotgun (WGS) entry which is preliminary data.</text>
</comment>
<proteinExistence type="predicted"/>
<evidence type="ECO:0000313" key="2">
    <source>
        <dbReference type="EMBL" id="KAK4018313.1"/>
    </source>
</evidence>
<sequence length="108" mass="12048">MDGEHHLCFGVAFCTKWVWNERDNPSKHLPNKVVEELICIASTRLLMSVGLVSQGEKKGRTESQNVRGKKKGEEENDVSDDSVRSKINTNSIFAPPPSPPSSFRLLPL</sequence>
<keyword evidence="3" id="KW-1185">Reference proteome</keyword>
<gene>
    <name evidence="2" type="ORF">OUZ56_000374</name>
</gene>
<evidence type="ECO:0000256" key="1">
    <source>
        <dbReference type="SAM" id="MobiDB-lite"/>
    </source>
</evidence>
<evidence type="ECO:0000313" key="3">
    <source>
        <dbReference type="Proteomes" id="UP001234178"/>
    </source>
</evidence>
<organism evidence="2 3">
    <name type="scientific">Daphnia magna</name>
    <dbReference type="NCBI Taxonomy" id="35525"/>
    <lineage>
        <taxon>Eukaryota</taxon>
        <taxon>Metazoa</taxon>
        <taxon>Ecdysozoa</taxon>
        <taxon>Arthropoda</taxon>
        <taxon>Crustacea</taxon>
        <taxon>Branchiopoda</taxon>
        <taxon>Diplostraca</taxon>
        <taxon>Cladocera</taxon>
        <taxon>Anomopoda</taxon>
        <taxon>Daphniidae</taxon>
        <taxon>Daphnia</taxon>
    </lineage>
</organism>
<protein>
    <submittedName>
        <fullName evidence="2">Uncharacterized protein</fullName>
    </submittedName>
</protein>
<dbReference type="Proteomes" id="UP001234178">
    <property type="component" value="Unassembled WGS sequence"/>
</dbReference>
<name>A0ABQ9ZZG9_9CRUS</name>